<dbReference type="Proteomes" id="UP000481861">
    <property type="component" value="Unassembled WGS sequence"/>
</dbReference>
<dbReference type="PRINTS" id="PR00385">
    <property type="entry name" value="P450"/>
</dbReference>
<evidence type="ECO:0000256" key="10">
    <source>
        <dbReference type="ARBA" id="ARBA00023004"/>
    </source>
</evidence>
<organism evidence="15 16">
    <name type="scientific">Massariosphaeria phaeospora</name>
    <dbReference type="NCBI Taxonomy" id="100035"/>
    <lineage>
        <taxon>Eukaryota</taxon>
        <taxon>Fungi</taxon>
        <taxon>Dikarya</taxon>
        <taxon>Ascomycota</taxon>
        <taxon>Pezizomycotina</taxon>
        <taxon>Dothideomycetes</taxon>
        <taxon>Pleosporomycetidae</taxon>
        <taxon>Pleosporales</taxon>
        <taxon>Pleosporales incertae sedis</taxon>
        <taxon>Massariosphaeria</taxon>
    </lineage>
</organism>
<evidence type="ECO:0000256" key="11">
    <source>
        <dbReference type="ARBA" id="ARBA00023033"/>
    </source>
</evidence>
<feature type="transmembrane region" description="Helical" evidence="14">
    <location>
        <begin position="57"/>
        <end position="76"/>
    </location>
</feature>
<dbReference type="PRINTS" id="PR00463">
    <property type="entry name" value="EP450I"/>
</dbReference>
<sequence>MAVSFAHGASLLIGALSFPAYFMRGEHHLHIVLYIQTFFTSVTSGTLAWAYLEKIPVTVAASHISGLAACYLLGLYGTRAVHRLLFHPLRQFPGSVGARVTSFWLSWQVRRGDTFRQIKNLHDTHGPFVRIGPNNISISHPKAVQAVYGAGSKCTKAAWYDLTKPMVSLQTFREKRLHEERRRVWSVAFGDKALRGYEQRLRVYRNKLISHLVESNGQGVNVTKYFNLFSFDFMGDLAFGRSFDMLETSREHWAVKLLNNALEPLAYAFPVWFFRVVTAIPGLSKDWWRFIDFCAERMDARLKTTVDVPDIMSALSAPYKGALPTDKDWRVLRGDAQLIVVAGSDTTATTLSAALFQLSQHPEQIDKLRAELAPYMTDPSGDVLNEKIANLDHLNAVIYETLRLHPPVPSLLQRKTPPEGIVIDGTFIPGDSIVSCPQYVIGRSAAAYEHPEAFVPERWTSSPSMVKEKGAWAPFSSGPYGCIGRPLALLNVRTTLARIVTSFDISFAPGESGDNFEGKAREKFTIGFGDLMISFRPRA</sequence>
<dbReference type="Gene3D" id="1.10.630.10">
    <property type="entry name" value="Cytochrome P450"/>
    <property type="match status" value="1"/>
</dbReference>
<keyword evidence="16" id="KW-1185">Reference proteome</keyword>
<protein>
    <submittedName>
        <fullName evidence="15">Putative cytochrome P450</fullName>
    </submittedName>
</protein>
<dbReference type="SUPFAM" id="SSF48264">
    <property type="entry name" value="Cytochrome P450"/>
    <property type="match status" value="1"/>
</dbReference>
<keyword evidence="6 14" id="KW-0812">Transmembrane</keyword>
<evidence type="ECO:0000256" key="7">
    <source>
        <dbReference type="ARBA" id="ARBA00022723"/>
    </source>
</evidence>
<proteinExistence type="inferred from homology"/>
<dbReference type="PANTHER" id="PTHR24305">
    <property type="entry name" value="CYTOCHROME P450"/>
    <property type="match status" value="1"/>
</dbReference>
<evidence type="ECO:0000313" key="16">
    <source>
        <dbReference type="Proteomes" id="UP000481861"/>
    </source>
</evidence>
<dbReference type="InterPro" id="IPR001128">
    <property type="entry name" value="Cyt_P450"/>
</dbReference>
<comment type="pathway">
    <text evidence="3">Mycotoxin biosynthesis.</text>
</comment>
<feature type="binding site" description="axial binding residue" evidence="13">
    <location>
        <position position="482"/>
    </location>
    <ligand>
        <name>heme</name>
        <dbReference type="ChEBI" id="CHEBI:30413"/>
    </ligand>
    <ligandPart>
        <name>Fe</name>
        <dbReference type="ChEBI" id="CHEBI:18248"/>
    </ligandPart>
</feature>
<comment type="caution">
    <text evidence="15">The sequence shown here is derived from an EMBL/GenBank/DDBJ whole genome shotgun (WGS) entry which is preliminary data.</text>
</comment>
<dbReference type="InterPro" id="IPR050121">
    <property type="entry name" value="Cytochrome_P450_monoxygenase"/>
</dbReference>
<reference evidence="15 16" key="1">
    <citation type="submission" date="2020-01" db="EMBL/GenBank/DDBJ databases">
        <authorList>
            <consortium name="DOE Joint Genome Institute"/>
            <person name="Haridas S."/>
            <person name="Albert R."/>
            <person name="Binder M."/>
            <person name="Bloem J."/>
            <person name="Labutti K."/>
            <person name="Salamov A."/>
            <person name="Andreopoulos B."/>
            <person name="Baker S.E."/>
            <person name="Barry K."/>
            <person name="Bills G."/>
            <person name="Bluhm B.H."/>
            <person name="Cannon C."/>
            <person name="Castanera R."/>
            <person name="Culley D.E."/>
            <person name="Daum C."/>
            <person name="Ezra D."/>
            <person name="Gonzalez J.B."/>
            <person name="Henrissat B."/>
            <person name="Kuo A."/>
            <person name="Liang C."/>
            <person name="Lipzen A."/>
            <person name="Lutzoni F."/>
            <person name="Magnuson J."/>
            <person name="Mondo S."/>
            <person name="Nolan M."/>
            <person name="Ohm R."/>
            <person name="Pangilinan J."/>
            <person name="Park H.-J.H."/>
            <person name="Ramirez L."/>
            <person name="Alfaro M."/>
            <person name="Sun H."/>
            <person name="Tritt A."/>
            <person name="Yoshinaga Y."/>
            <person name="Zwiers L.-H.L."/>
            <person name="Turgeon B.G."/>
            <person name="Goodwin S.B."/>
            <person name="Spatafora J.W."/>
            <person name="Crous P.W."/>
            <person name="Grigoriev I.V."/>
        </authorList>
    </citation>
    <scope>NUCLEOTIDE SEQUENCE [LARGE SCALE GENOMIC DNA]</scope>
    <source>
        <strain evidence="15 16">CBS 611.86</strain>
    </source>
</reference>
<dbReference type="AlphaFoldDB" id="A0A7C8IFQ1"/>
<evidence type="ECO:0000256" key="5">
    <source>
        <dbReference type="ARBA" id="ARBA00022617"/>
    </source>
</evidence>
<feature type="transmembrane region" description="Helical" evidence="14">
    <location>
        <begin position="31"/>
        <end position="51"/>
    </location>
</feature>
<evidence type="ECO:0000256" key="12">
    <source>
        <dbReference type="ARBA" id="ARBA00023136"/>
    </source>
</evidence>
<dbReference type="PANTHER" id="PTHR24305:SF112">
    <property type="entry name" value="L-ORNITHINE-N5-MONOOXYGENASE (EUROFUNG)"/>
    <property type="match status" value="1"/>
</dbReference>
<evidence type="ECO:0000256" key="3">
    <source>
        <dbReference type="ARBA" id="ARBA00004685"/>
    </source>
</evidence>
<keyword evidence="5 13" id="KW-0349">Heme</keyword>
<keyword evidence="8 14" id="KW-1133">Transmembrane helix</keyword>
<keyword evidence="9" id="KW-0560">Oxidoreductase</keyword>
<dbReference type="Pfam" id="PF00067">
    <property type="entry name" value="p450"/>
    <property type="match status" value="1"/>
</dbReference>
<dbReference type="GO" id="GO:0005506">
    <property type="term" value="F:iron ion binding"/>
    <property type="evidence" value="ECO:0007669"/>
    <property type="project" value="InterPro"/>
</dbReference>
<keyword evidence="12 14" id="KW-0472">Membrane</keyword>
<evidence type="ECO:0000256" key="1">
    <source>
        <dbReference type="ARBA" id="ARBA00001971"/>
    </source>
</evidence>
<dbReference type="GO" id="GO:0004497">
    <property type="term" value="F:monooxygenase activity"/>
    <property type="evidence" value="ECO:0007669"/>
    <property type="project" value="UniProtKB-KW"/>
</dbReference>
<dbReference type="GO" id="GO:1902181">
    <property type="term" value="P:verruculogen biosynthetic process"/>
    <property type="evidence" value="ECO:0007669"/>
    <property type="project" value="UniProtKB-ARBA"/>
</dbReference>
<keyword evidence="11" id="KW-0503">Monooxygenase</keyword>
<name>A0A7C8IFQ1_9PLEO</name>
<dbReference type="OrthoDB" id="6692864at2759"/>
<evidence type="ECO:0000256" key="13">
    <source>
        <dbReference type="PIRSR" id="PIRSR602401-1"/>
    </source>
</evidence>
<dbReference type="GO" id="GO:0016705">
    <property type="term" value="F:oxidoreductase activity, acting on paired donors, with incorporation or reduction of molecular oxygen"/>
    <property type="evidence" value="ECO:0007669"/>
    <property type="project" value="InterPro"/>
</dbReference>
<gene>
    <name evidence="15" type="ORF">BDV95DRAFT_564498</name>
</gene>
<comment type="similarity">
    <text evidence="4">Belongs to the cytochrome P450 family.</text>
</comment>
<evidence type="ECO:0000256" key="8">
    <source>
        <dbReference type="ARBA" id="ARBA00022989"/>
    </source>
</evidence>
<dbReference type="CDD" id="cd11061">
    <property type="entry name" value="CYP67-like"/>
    <property type="match status" value="1"/>
</dbReference>
<evidence type="ECO:0000256" key="14">
    <source>
        <dbReference type="SAM" id="Phobius"/>
    </source>
</evidence>
<accession>A0A7C8IFQ1</accession>
<dbReference type="GO" id="GO:0020037">
    <property type="term" value="F:heme binding"/>
    <property type="evidence" value="ECO:0007669"/>
    <property type="project" value="InterPro"/>
</dbReference>
<evidence type="ECO:0000256" key="9">
    <source>
        <dbReference type="ARBA" id="ARBA00023002"/>
    </source>
</evidence>
<dbReference type="InterPro" id="IPR036396">
    <property type="entry name" value="Cyt_P450_sf"/>
</dbReference>
<dbReference type="InterPro" id="IPR002401">
    <property type="entry name" value="Cyt_P450_E_grp-I"/>
</dbReference>
<evidence type="ECO:0000256" key="4">
    <source>
        <dbReference type="ARBA" id="ARBA00010617"/>
    </source>
</evidence>
<dbReference type="GO" id="GO:0016020">
    <property type="term" value="C:membrane"/>
    <property type="evidence" value="ECO:0007669"/>
    <property type="project" value="UniProtKB-SubCell"/>
</dbReference>
<comment type="cofactor">
    <cofactor evidence="1 13">
        <name>heme</name>
        <dbReference type="ChEBI" id="CHEBI:30413"/>
    </cofactor>
</comment>
<dbReference type="FunFam" id="1.10.630.10:FF:000063">
    <property type="entry name" value="Cytochrome P450 monooxygenase"/>
    <property type="match status" value="1"/>
</dbReference>
<evidence type="ECO:0000256" key="2">
    <source>
        <dbReference type="ARBA" id="ARBA00004370"/>
    </source>
</evidence>
<evidence type="ECO:0000256" key="6">
    <source>
        <dbReference type="ARBA" id="ARBA00022692"/>
    </source>
</evidence>
<keyword evidence="7 13" id="KW-0479">Metal-binding</keyword>
<evidence type="ECO:0000313" key="15">
    <source>
        <dbReference type="EMBL" id="KAF2875193.1"/>
    </source>
</evidence>
<dbReference type="EMBL" id="JAADJZ010000005">
    <property type="protein sequence ID" value="KAF2875193.1"/>
    <property type="molecule type" value="Genomic_DNA"/>
</dbReference>
<comment type="subcellular location">
    <subcellularLocation>
        <location evidence="2">Membrane</location>
    </subcellularLocation>
</comment>
<keyword evidence="10 13" id="KW-0408">Iron</keyword>